<dbReference type="SUPFAM" id="SSF109604">
    <property type="entry name" value="HD-domain/PDEase-like"/>
    <property type="match status" value="1"/>
</dbReference>
<dbReference type="GO" id="GO:0051607">
    <property type="term" value="P:defense response to virus"/>
    <property type="evidence" value="ECO:0007669"/>
    <property type="project" value="UniProtKB-KW"/>
</dbReference>
<keyword evidence="3" id="KW-0051">Antiviral defense</keyword>
<dbReference type="Proteomes" id="UP000053462">
    <property type="component" value="Unassembled WGS sequence"/>
</dbReference>
<dbReference type="PROSITE" id="PS51643">
    <property type="entry name" value="HD_CAS3"/>
    <property type="match status" value="1"/>
</dbReference>
<proteinExistence type="predicted"/>
<accession>A0A100XX03</accession>
<feature type="domain" description="HD Cas3-type" evidence="4">
    <location>
        <begin position="33"/>
        <end position="185"/>
    </location>
</feature>
<evidence type="ECO:0000313" key="6">
    <source>
        <dbReference type="Proteomes" id="UP000053462"/>
    </source>
</evidence>
<gene>
    <name evidence="5" type="ORF">APY94_08735</name>
</gene>
<dbReference type="InterPro" id="IPR006674">
    <property type="entry name" value="HD_domain"/>
</dbReference>
<protein>
    <submittedName>
        <fullName evidence="5">Hydrolase</fullName>
    </submittedName>
</protein>
<evidence type="ECO:0000313" key="5">
    <source>
        <dbReference type="EMBL" id="KUH32859.1"/>
    </source>
</evidence>
<comment type="caution">
    <text evidence="5">The sequence shown here is derived from an EMBL/GenBank/DDBJ whole genome shotgun (WGS) entry which is preliminary data.</text>
</comment>
<dbReference type="Gene3D" id="1.10.3210.30">
    <property type="match status" value="1"/>
</dbReference>
<evidence type="ECO:0000256" key="3">
    <source>
        <dbReference type="ARBA" id="ARBA00023118"/>
    </source>
</evidence>
<dbReference type="OrthoDB" id="38882at2157"/>
<dbReference type="GO" id="GO:0016787">
    <property type="term" value="F:hydrolase activity"/>
    <property type="evidence" value="ECO:0007669"/>
    <property type="project" value="UniProtKB-KW"/>
</dbReference>
<dbReference type="EMBL" id="LLYW01000029">
    <property type="protein sequence ID" value="KUH32859.1"/>
    <property type="molecule type" value="Genomic_DNA"/>
</dbReference>
<dbReference type="InterPro" id="IPR038257">
    <property type="entry name" value="CRISPR-assoc_Cas3_HD_sf"/>
</dbReference>
<keyword evidence="2 5" id="KW-0378">Hydrolase</keyword>
<sequence length="220" mass="25132">MSACAFFETGVCVEKMEDHIKRGLEIIEGLYLRRDYGAFLAQVLRVEQKFAEELLRKAYALHDVGKCLEEFQKRREKFGFHEFYSALIARDVFKKYGETGEIASIAILLHHHDWVRSGSPKKPNNLRLCEDCLSLIKELSGERLPPKIPWEEWIEFNSGVEKVFRKNLKGVYSLLLPLTVADNYAAATNRGGKKSLLGREIFEVLNVRGWNLARGLSGGL</sequence>
<name>A0A100XX03_9EURY</name>
<evidence type="ECO:0000256" key="2">
    <source>
        <dbReference type="ARBA" id="ARBA00022801"/>
    </source>
</evidence>
<dbReference type="Pfam" id="PF01966">
    <property type="entry name" value="HD"/>
    <property type="match status" value="1"/>
</dbReference>
<dbReference type="AlphaFoldDB" id="A0A100XX03"/>
<dbReference type="GO" id="GO:0046872">
    <property type="term" value="F:metal ion binding"/>
    <property type="evidence" value="ECO:0007669"/>
    <property type="project" value="UniProtKB-KW"/>
</dbReference>
<keyword evidence="1" id="KW-0479">Metal-binding</keyword>
<dbReference type="CDD" id="cd10013">
    <property type="entry name" value="Cas3''_I"/>
    <property type="match status" value="1"/>
</dbReference>
<keyword evidence="6" id="KW-1185">Reference proteome</keyword>
<dbReference type="NCBIfam" id="TIGR01596">
    <property type="entry name" value="cas3_HD"/>
    <property type="match status" value="1"/>
</dbReference>
<reference evidence="5 6" key="1">
    <citation type="submission" date="2015-10" db="EMBL/GenBank/DDBJ databases">
        <title>Draft genome sequence of Thermococcus celericrescens strain DSM 17994.</title>
        <authorList>
            <person name="Hong S.-J."/>
            <person name="Park C.-E."/>
            <person name="Shin J.-H."/>
        </authorList>
    </citation>
    <scope>NUCLEOTIDE SEQUENCE [LARGE SCALE GENOMIC DNA]</scope>
    <source>
        <strain evidence="5 6">DSM 17994</strain>
    </source>
</reference>
<evidence type="ECO:0000259" key="4">
    <source>
        <dbReference type="PROSITE" id="PS51643"/>
    </source>
</evidence>
<dbReference type="STRING" id="227598.APY94_08735"/>
<dbReference type="InterPro" id="IPR006483">
    <property type="entry name" value="CRISPR-assoc_Cas3_HD"/>
</dbReference>
<organism evidence="5 6">
    <name type="scientific">Thermococcus celericrescens</name>
    <dbReference type="NCBI Taxonomy" id="227598"/>
    <lineage>
        <taxon>Archaea</taxon>
        <taxon>Methanobacteriati</taxon>
        <taxon>Methanobacteriota</taxon>
        <taxon>Thermococci</taxon>
        <taxon>Thermococcales</taxon>
        <taxon>Thermococcaceae</taxon>
        <taxon>Thermococcus</taxon>
    </lineage>
</organism>
<evidence type="ECO:0000256" key="1">
    <source>
        <dbReference type="ARBA" id="ARBA00022723"/>
    </source>
</evidence>